<dbReference type="InterPro" id="IPR011059">
    <property type="entry name" value="Metal-dep_hydrolase_composite"/>
</dbReference>
<dbReference type="AlphaFoldDB" id="A0A562J7I5"/>
<organism evidence="2 3">
    <name type="scientific">Sedimentibacter saalensis</name>
    <dbReference type="NCBI Taxonomy" id="130788"/>
    <lineage>
        <taxon>Bacteria</taxon>
        <taxon>Bacillati</taxon>
        <taxon>Bacillota</taxon>
        <taxon>Tissierellia</taxon>
        <taxon>Sedimentibacter</taxon>
    </lineage>
</organism>
<gene>
    <name evidence="2" type="ORF">LY60_02551</name>
</gene>
<accession>A0A562J7I5</accession>
<dbReference type="Gene3D" id="2.30.40.10">
    <property type="entry name" value="Urease, subunit C, domain 1"/>
    <property type="match status" value="1"/>
</dbReference>
<dbReference type="GO" id="GO:0016812">
    <property type="term" value="F:hydrolase activity, acting on carbon-nitrogen (but not peptide) bonds, in cyclic amides"/>
    <property type="evidence" value="ECO:0007669"/>
    <property type="project" value="TreeGrafter"/>
</dbReference>
<dbReference type="InterPro" id="IPR023100">
    <property type="entry name" value="D-aminoacylase_insert_dom_sf"/>
</dbReference>
<reference evidence="2 3" key="1">
    <citation type="submission" date="2019-07" db="EMBL/GenBank/DDBJ databases">
        <title>Genomic Encyclopedia of Type Strains, Phase I: the one thousand microbial genomes (KMG-I) project.</title>
        <authorList>
            <person name="Kyrpides N."/>
        </authorList>
    </citation>
    <scope>NUCLEOTIDE SEQUENCE [LARGE SCALE GENOMIC DNA]</scope>
    <source>
        <strain evidence="2 3">DSM 13558</strain>
    </source>
</reference>
<dbReference type="InterPro" id="IPR013108">
    <property type="entry name" value="Amidohydro_3"/>
</dbReference>
<dbReference type="SUPFAM" id="SSF51556">
    <property type="entry name" value="Metallo-dependent hydrolases"/>
    <property type="match status" value="1"/>
</dbReference>
<name>A0A562J7I5_9FIRM</name>
<dbReference type="GO" id="GO:0005829">
    <property type="term" value="C:cytosol"/>
    <property type="evidence" value="ECO:0007669"/>
    <property type="project" value="TreeGrafter"/>
</dbReference>
<keyword evidence="3" id="KW-1185">Reference proteome</keyword>
<dbReference type="RefSeq" id="WP_145084238.1">
    <property type="nucleotide sequence ID" value="NZ_VLKH01000007.1"/>
</dbReference>
<dbReference type="Pfam" id="PF07969">
    <property type="entry name" value="Amidohydro_3"/>
    <property type="match status" value="2"/>
</dbReference>
<evidence type="ECO:0000313" key="3">
    <source>
        <dbReference type="Proteomes" id="UP000315343"/>
    </source>
</evidence>
<dbReference type="OrthoDB" id="9775607at2"/>
<proteinExistence type="predicted"/>
<dbReference type="Gene3D" id="3.20.20.140">
    <property type="entry name" value="Metal-dependent hydrolases"/>
    <property type="match status" value="1"/>
</dbReference>
<dbReference type="InterPro" id="IPR050378">
    <property type="entry name" value="Metallo-dep_Hydrolases_sf"/>
</dbReference>
<feature type="domain" description="Amidohydrolase 3" evidence="1">
    <location>
        <begin position="327"/>
        <end position="435"/>
    </location>
</feature>
<protein>
    <submittedName>
        <fullName evidence="2">N-acyl-D-amino-acid deacylase</fullName>
    </submittedName>
</protein>
<evidence type="ECO:0000259" key="1">
    <source>
        <dbReference type="Pfam" id="PF07969"/>
    </source>
</evidence>
<dbReference type="GO" id="GO:0016811">
    <property type="term" value="F:hydrolase activity, acting on carbon-nitrogen (but not peptide) bonds, in linear amides"/>
    <property type="evidence" value="ECO:0007669"/>
    <property type="project" value="InterPro"/>
</dbReference>
<dbReference type="PANTHER" id="PTHR11647">
    <property type="entry name" value="HYDRANTOINASE/DIHYDROPYRIMIDINASE FAMILY MEMBER"/>
    <property type="match status" value="1"/>
</dbReference>
<dbReference type="EMBL" id="VLKH01000007">
    <property type="protein sequence ID" value="TWH79023.1"/>
    <property type="molecule type" value="Genomic_DNA"/>
</dbReference>
<dbReference type="InterPro" id="IPR032466">
    <property type="entry name" value="Metal_Hydrolase"/>
</dbReference>
<evidence type="ECO:0000313" key="2">
    <source>
        <dbReference type="EMBL" id="TWH79023.1"/>
    </source>
</evidence>
<dbReference type="PANTHER" id="PTHR11647:SF1">
    <property type="entry name" value="COLLAPSIN RESPONSE MEDIATOR PROTEIN"/>
    <property type="match status" value="1"/>
</dbReference>
<feature type="domain" description="Amidohydrolase 3" evidence="1">
    <location>
        <begin position="44"/>
        <end position="112"/>
    </location>
</feature>
<dbReference type="Proteomes" id="UP000315343">
    <property type="component" value="Unassembled WGS sequence"/>
</dbReference>
<comment type="caution">
    <text evidence="2">The sequence shown here is derived from an EMBL/GenBank/DDBJ whole genome shotgun (WGS) entry which is preliminary data.</text>
</comment>
<sequence>MLDIKIVNGIIIDAENKKSSAGDIGIKDGKITAVGNVLEEAKTTIDAQGKYVSPGFIDIHMHEEDLSLTKKMEYDIADTMLNMGVTTCIVGNCGNNRQSIEELCQFIQEKGNPVNYMSFIGHNFLRSQVGSTDIYNKSSKEQIEKMQIMVKNAVDFGAVGVSYGLEYCPGIDTEEAILITKEIQGRDDLLLAAHYRKDAIYALDAIKEMAQIGKESRIPFQISHLSSCSAYGNMTEALKLIDDIANSGIDLQVDAYPYAAFSTYIGSAVFDDGCLEIWNKDYDSIMLTEEPFKGMFCDKELFEKARKEYPNMLAVAYVMNENEIVQALNHPLVMIASDGIYRNHSGHPRGAGTFPRVIGHYVRDEKKMEFYDAIYKMTYMPAKRLQFKNKGLIKEGYDADITIFDYSTILDKATFQDPQVRPEGIEYVIVNGKIAVEEGRTINNTSGKFFKRGEA</sequence>
<dbReference type="SUPFAM" id="SSF51338">
    <property type="entry name" value="Composite domain of metallo-dependent hydrolases"/>
    <property type="match status" value="1"/>
</dbReference>
<dbReference type="Gene3D" id="3.30.1490.130">
    <property type="entry name" value="D-aminoacylase. Domain 3"/>
    <property type="match status" value="1"/>
</dbReference>